<protein>
    <submittedName>
        <fullName evidence="3">Nucleoid occlusion protein</fullName>
    </submittedName>
</protein>
<dbReference type="GO" id="GO:0005694">
    <property type="term" value="C:chromosome"/>
    <property type="evidence" value="ECO:0007669"/>
    <property type="project" value="TreeGrafter"/>
</dbReference>
<dbReference type="Pfam" id="PF02195">
    <property type="entry name" value="ParB_N"/>
    <property type="match status" value="1"/>
</dbReference>
<organism evidence="3 4">
    <name type="scientific">Roseovarius albus</name>
    <dbReference type="NCBI Taxonomy" id="1247867"/>
    <lineage>
        <taxon>Bacteria</taxon>
        <taxon>Pseudomonadati</taxon>
        <taxon>Pseudomonadota</taxon>
        <taxon>Alphaproteobacteria</taxon>
        <taxon>Rhodobacterales</taxon>
        <taxon>Roseobacteraceae</taxon>
        <taxon>Roseovarius</taxon>
    </lineage>
</organism>
<dbReference type="PANTHER" id="PTHR33375:SF1">
    <property type="entry name" value="CHROMOSOME-PARTITIONING PROTEIN PARB-RELATED"/>
    <property type="match status" value="1"/>
</dbReference>
<feature type="region of interest" description="Disordered" evidence="1">
    <location>
        <begin position="49"/>
        <end position="72"/>
    </location>
</feature>
<dbReference type="PANTHER" id="PTHR33375">
    <property type="entry name" value="CHROMOSOME-PARTITIONING PROTEIN PARB-RELATED"/>
    <property type="match status" value="1"/>
</dbReference>
<dbReference type="AlphaFoldDB" id="A0A1X7A3L4"/>
<dbReference type="Proteomes" id="UP000193061">
    <property type="component" value="Unassembled WGS sequence"/>
</dbReference>
<evidence type="ECO:0000313" key="3">
    <source>
        <dbReference type="EMBL" id="SLN69580.1"/>
    </source>
</evidence>
<dbReference type="SMART" id="SM00470">
    <property type="entry name" value="ParB"/>
    <property type="match status" value="1"/>
</dbReference>
<gene>
    <name evidence="3" type="primary">noc</name>
    <name evidence="3" type="ORF">ROA7450_03757</name>
</gene>
<reference evidence="3 4" key="1">
    <citation type="submission" date="2017-03" db="EMBL/GenBank/DDBJ databases">
        <authorList>
            <person name="Afonso C.L."/>
            <person name="Miller P.J."/>
            <person name="Scott M.A."/>
            <person name="Spackman E."/>
            <person name="Goraichik I."/>
            <person name="Dimitrov K.M."/>
            <person name="Suarez D.L."/>
            <person name="Swayne D.E."/>
        </authorList>
    </citation>
    <scope>NUCLEOTIDE SEQUENCE [LARGE SCALE GENOMIC DNA]</scope>
    <source>
        <strain evidence="3 4">CECT 7450</strain>
    </source>
</reference>
<evidence type="ECO:0000259" key="2">
    <source>
        <dbReference type="SMART" id="SM00470"/>
    </source>
</evidence>
<dbReference type="InterPro" id="IPR050336">
    <property type="entry name" value="Chromosome_partition/occlusion"/>
</dbReference>
<keyword evidence="4" id="KW-1185">Reference proteome</keyword>
<dbReference type="EMBL" id="FWFX01000016">
    <property type="protein sequence ID" value="SLN69580.1"/>
    <property type="molecule type" value="Genomic_DNA"/>
</dbReference>
<feature type="compositionally biased region" description="Basic and acidic residues" evidence="1">
    <location>
        <begin position="14"/>
        <end position="27"/>
    </location>
</feature>
<dbReference type="OrthoDB" id="7812516at2"/>
<feature type="region of interest" description="Disordered" evidence="1">
    <location>
        <begin position="1"/>
        <end position="37"/>
    </location>
</feature>
<dbReference type="SUPFAM" id="SSF110849">
    <property type="entry name" value="ParB/Sulfiredoxin"/>
    <property type="match status" value="1"/>
</dbReference>
<accession>A0A1X7A3L4</accession>
<name>A0A1X7A3L4_9RHOB</name>
<dbReference type="Gene3D" id="3.90.1530.30">
    <property type="match status" value="1"/>
</dbReference>
<dbReference type="GO" id="GO:0007059">
    <property type="term" value="P:chromosome segregation"/>
    <property type="evidence" value="ECO:0007669"/>
    <property type="project" value="TreeGrafter"/>
</dbReference>
<feature type="domain" description="ParB-like N-terminal" evidence="2">
    <location>
        <begin position="84"/>
        <end position="188"/>
    </location>
</feature>
<dbReference type="RefSeq" id="WP_085807424.1">
    <property type="nucleotide sequence ID" value="NZ_FWFX01000016.1"/>
</dbReference>
<dbReference type="CDD" id="cd16405">
    <property type="entry name" value="RepB_like_N"/>
    <property type="match status" value="1"/>
</dbReference>
<dbReference type="InterPro" id="IPR036086">
    <property type="entry name" value="ParB/Sulfiredoxin_sf"/>
</dbReference>
<evidence type="ECO:0000313" key="4">
    <source>
        <dbReference type="Proteomes" id="UP000193061"/>
    </source>
</evidence>
<sequence length="373" mass="40820">MAKRRKLTAPSAEDLTKIEDEFRRETSGRGMLGVGGTVPPIAQVAAETAAMTETVPSEQRAENARNAAQAQELEQAQADGRLMTDLPLSEIDADAMIRDRIDLDEAELMELRLSIAANGLRLPVEVFELKEPTAKGARYALVSGYRRYRAVQALLELTADAKYKSIRAIIKPRADADAAFVAMVEENEVRSELSHFERGRIAVISAQQGAFVNVEDAVNKMFATASKAKRSKVRSFALIFEELGDMLSYPEQLTEKRGLRLAQALRGGSERLLREALANHTPGNGEEEWAMIEPVLEGAEVTPRDTSRGGRPKASGAPKVGWQGAETLHTSSGVTIRKVQDSKGYVLRFEGTGLDADLMESLMVEIQALLEKP</sequence>
<evidence type="ECO:0000256" key="1">
    <source>
        <dbReference type="SAM" id="MobiDB-lite"/>
    </source>
</evidence>
<dbReference type="InterPro" id="IPR003115">
    <property type="entry name" value="ParB_N"/>
</dbReference>
<proteinExistence type="predicted"/>
<dbReference type="InterPro" id="IPR037972">
    <property type="entry name" value="RepB_N"/>
</dbReference>